<protein>
    <submittedName>
        <fullName evidence="5">Nitroreductase family protein</fullName>
    </submittedName>
</protein>
<organism evidence="5">
    <name type="scientific">uncultured Nocardioidaceae bacterium</name>
    <dbReference type="NCBI Taxonomy" id="253824"/>
    <lineage>
        <taxon>Bacteria</taxon>
        <taxon>Bacillati</taxon>
        <taxon>Actinomycetota</taxon>
        <taxon>Actinomycetes</taxon>
        <taxon>Propionibacteriales</taxon>
        <taxon>Nocardioidaceae</taxon>
        <taxon>environmental samples</taxon>
    </lineage>
</organism>
<dbReference type="EMBL" id="CADCUJ010000059">
    <property type="protein sequence ID" value="CAA9349702.1"/>
    <property type="molecule type" value="Genomic_DNA"/>
</dbReference>
<dbReference type="Gene3D" id="3.40.109.10">
    <property type="entry name" value="NADH Oxidase"/>
    <property type="match status" value="1"/>
</dbReference>
<proteinExistence type="predicted"/>
<sequence>MEFQEVVRRRRMVRRYSTEPVAPEVVQRLLANAVHAPSAGFSQGWAFLLLETPRDVQRFWRVATPHSRQDDEADGWLSGMRTAPVVIVPLSCKEAYLGRYAEPDKGWTDQDESRWPVPYWHIDTGMAAMLILQTAVDEGLGACFFGIPPPQVTEFRAEFAVPGQYSPIGAITVGHRTEDPGVAGSAARRARKGVDDVVHRGQW</sequence>
<keyword evidence="3" id="KW-0560">Oxidoreductase</keyword>
<evidence type="ECO:0000259" key="4">
    <source>
        <dbReference type="Pfam" id="PF00881"/>
    </source>
</evidence>
<gene>
    <name evidence="5" type="ORF">AVDCRST_MAG72-1363</name>
</gene>
<evidence type="ECO:0000256" key="3">
    <source>
        <dbReference type="ARBA" id="ARBA00023002"/>
    </source>
</evidence>
<reference evidence="5" key="1">
    <citation type="submission" date="2020-02" db="EMBL/GenBank/DDBJ databases">
        <authorList>
            <person name="Meier V. D."/>
        </authorList>
    </citation>
    <scope>NUCLEOTIDE SEQUENCE</scope>
    <source>
        <strain evidence="5">AVDCRST_MAG72</strain>
    </source>
</reference>
<name>A0A6J4M6C5_9ACTN</name>
<evidence type="ECO:0000256" key="1">
    <source>
        <dbReference type="ARBA" id="ARBA00022630"/>
    </source>
</evidence>
<dbReference type="GO" id="GO:0016491">
    <property type="term" value="F:oxidoreductase activity"/>
    <property type="evidence" value="ECO:0007669"/>
    <property type="project" value="UniProtKB-KW"/>
</dbReference>
<keyword evidence="1" id="KW-0285">Flavoprotein</keyword>
<dbReference type="AlphaFoldDB" id="A0A6J4M6C5"/>
<accession>A0A6J4M6C5</accession>
<keyword evidence="2" id="KW-0288">FMN</keyword>
<dbReference type="CDD" id="cd02062">
    <property type="entry name" value="Nitro_FMN_reductase"/>
    <property type="match status" value="1"/>
</dbReference>
<dbReference type="PANTHER" id="PTHR23026">
    <property type="entry name" value="NADPH NITROREDUCTASE"/>
    <property type="match status" value="1"/>
</dbReference>
<dbReference type="InterPro" id="IPR050627">
    <property type="entry name" value="Nitroreductase/BluB"/>
</dbReference>
<dbReference type="InterPro" id="IPR029479">
    <property type="entry name" value="Nitroreductase"/>
</dbReference>
<dbReference type="InterPro" id="IPR000415">
    <property type="entry name" value="Nitroreductase-like"/>
</dbReference>
<dbReference type="Pfam" id="PF00881">
    <property type="entry name" value="Nitroreductase"/>
    <property type="match status" value="1"/>
</dbReference>
<evidence type="ECO:0000256" key="2">
    <source>
        <dbReference type="ARBA" id="ARBA00022643"/>
    </source>
</evidence>
<dbReference type="SUPFAM" id="SSF55469">
    <property type="entry name" value="FMN-dependent nitroreductase-like"/>
    <property type="match status" value="1"/>
</dbReference>
<evidence type="ECO:0000313" key="5">
    <source>
        <dbReference type="EMBL" id="CAA9349702.1"/>
    </source>
</evidence>
<feature type="domain" description="Nitroreductase" evidence="4">
    <location>
        <begin position="7"/>
        <end position="175"/>
    </location>
</feature>
<dbReference type="PANTHER" id="PTHR23026:SF90">
    <property type="entry name" value="IODOTYROSINE DEIODINASE 1"/>
    <property type="match status" value="1"/>
</dbReference>